<evidence type="ECO:0000256" key="1">
    <source>
        <dbReference type="SAM" id="MobiDB-lite"/>
    </source>
</evidence>
<comment type="caution">
    <text evidence="3">The sequence shown here is derived from an EMBL/GenBank/DDBJ whole genome shotgun (WGS) entry which is preliminary data.</text>
</comment>
<feature type="compositionally biased region" description="Low complexity" evidence="1">
    <location>
        <begin position="326"/>
        <end position="335"/>
    </location>
</feature>
<evidence type="ECO:0000313" key="4">
    <source>
        <dbReference type="Proteomes" id="UP000265581"/>
    </source>
</evidence>
<dbReference type="Gene3D" id="2.60.40.10">
    <property type="entry name" value="Immunoglobulins"/>
    <property type="match status" value="1"/>
</dbReference>
<gene>
    <name evidence="3" type="ORF">DX116_17530</name>
</gene>
<reference evidence="3 4" key="1">
    <citation type="submission" date="2018-08" db="EMBL/GenBank/DDBJ databases">
        <title>Aeromicrobium sp. M2KJ-4, whole genome shotgun sequence.</title>
        <authorList>
            <person name="Tuo L."/>
        </authorList>
    </citation>
    <scope>NUCLEOTIDE SEQUENCE [LARGE SCALE GENOMIC DNA]</scope>
    <source>
        <strain evidence="3 4">M2KJ-4</strain>
    </source>
</reference>
<keyword evidence="4" id="KW-1185">Reference proteome</keyword>
<dbReference type="RefSeq" id="WP_119705465.1">
    <property type="nucleotide sequence ID" value="NZ_JBHSOI010000002.1"/>
</dbReference>
<accession>A0A371P4M0</accession>
<feature type="region of interest" description="Disordered" evidence="1">
    <location>
        <begin position="316"/>
        <end position="335"/>
    </location>
</feature>
<feature type="compositionally biased region" description="Pro residues" evidence="1">
    <location>
        <begin position="316"/>
        <end position="325"/>
    </location>
</feature>
<feature type="chain" id="PRO_5017068142" evidence="2">
    <location>
        <begin position="34"/>
        <end position="427"/>
    </location>
</feature>
<evidence type="ECO:0000313" key="3">
    <source>
        <dbReference type="EMBL" id="REK70881.1"/>
    </source>
</evidence>
<feature type="signal peptide" evidence="2">
    <location>
        <begin position="1"/>
        <end position="33"/>
    </location>
</feature>
<dbReference type="AlphaFoldDB" id="A0A371P4M0"/>
<evidence type="ECO:0000256" key="2">
    <source>
        <dbReference type="SAM" id="SignalP"/>
    </source>
</evidence>
<dbReference type="GO" id="GO:0005975">
    <property type="term" value="P:carbohydrate metabolic process"/>
    <property type="evidence" value="ECO:0007669"/>
    <property type="project" value="UniProtKB-ARBA"/>
</dbReference>
<name>A0A371P4M0_9ACTN</name>
<dbReference type="EMBL" id="QUBR01000002">
    <property type="protein sequence ID" value="REK70881.1"/>
    <property type="molecule type" value="Genomic_DNA"/>
</dbReference>
<dbReference type="InterPro" id="IPR013783">
    <property type="entry name" value="Ig-like_fold"/>
</dbReference>
<protein>
    <submittedName>
        <fullName evidence="3">Uncharacterized protein</fullName>
    </submittedName>
</protein>
<dbReference type="OrthoDB" id="7210788at2"/>
<organism evidence="3 4">
    <name type="scientific">Aeromicrobium endophyticum</name>
    <dbReference type="NCBI Taxonomy" id="2292704"/>
    <lineage>
        <taxon>Bacteria</taxon>
        <taxon>Bacillati</taxon>
        <taxon>Actinomycetota</taxon>
        <taxon>Actinomycetes</taxon>
        <taxon>Propionibacteriales</taxon>
        <taxon>Nocardioidaceae</taxon>
        <taxon>Aeromicrobium</taxon>
    </lineage>
</organism>
<dbReference type="Proteomes" id="UP000265581">
    <property type="component" value="Unassembled WGS sequence"/>
</dbReference>
<sequence length="427" mass="43956">MSLTTRTRRGLAGAIATVLASSGLIALASPSQAAPQDVTDASLVWNLNDEQGGGAFAGGCNFLSAGTAGNTQSSRMWTAADGFYKAIDGNVRIEKPGRTSPWVTPIWQTKCLDRNGTAVSASNAASKTENRVRLSAGTGSFDASDGSGTISWTGSFTSAFYGGMTYWTATNPKLVVLPNDTATLTADLSGYGAASSQDPGADPTKWETLAPRTVTLATFTEANITANGFTGTTAYRGVPVETGTGTAQNTTVSGWGSFPQQFVDFQKQTGQSSYWYSSGGPRDAAKPAGPVSVTFGTPEPLPADTAPIVVTPTPTPTPAPAPAPAPAVKAGTAKPVVKVSKRPTSKKAGKATITVRSTASGTKPSGRARVTITKGKSKKTVTVTIKNGKATVKLPKLKKGTWKLRIAYAGSTTQAPATSKTYKVKSS</sequence>
<keyword evidence="2" id="KW-0732">Signal</keyword>
<proteinExistence type="predicted"/>